<dbReference type="RefSeq" id="WP_258212286.1">
    <property type="nucleotide sequence ID" value="NZ_JANQBD010000003.1"/>
</dbReference>
<dbReference type="Gene3D" id="2.60.40.1120">
    <property type="entry name" value="Carboxypeptidase-like, regulatory domain"/>
    <property type="match status" value="1"/>
</dbReference>
<comment type="caution">
    <text evidence="3">The sequence shown here is derived from an EMBL/GenBank/DDBJ whole genome shotgun (WGS) entry which is preliminary data.</text>
</comment>
<dbReference type="InterPro" id="IPR036582">
    <property type="entry name" value="Mao_N_sf"/>
</dbReference>
<accession>A0ABT1YFE8</accession>
<organism evidence="3 4">
    <name type="scientific">Paenibacillus radicis</name>
    <name type="common">ex Xue et al. 2023</name>
    <dbReference type="NCBI Taxonomy" id="2972489"/>
    <lineage>
        <taxon>Bacteria</taxon>
        <taxon>Bacillati</taxon>
        <taxon>Bacillota</taxon>
        <taxon>Bacilli</taxon>
        <taxon>Bacillales</taxon>
        <taxon>Paenibacillaceae</taxon>
        <taxon>Paenibacillus</taxon>
    </lineage>
</organism>
<dbReference type="SUPFAM" id="SSF49464">
    <property type="entry name" value="Carboxypeptidase regulatory domain-like"/>
    <property type="match status" value="1"/>
</dbReference>
<name>A0ABT1YFE8_9BACL</name>
<reference evidence="3 4" key="1">
    <citation type="submission" date="2022-08" db="EMBL/GenBank/DDBJ databases">
        <title>Paenibacillus endoradicis sp. nov., Paenibacillus radicibacter sp. nov and Paenibacillus pararadicis sp. nov., three cold-adapted plant growth-promoting bacteria isolated from root of Larix gmelinii in Great Khingan.</title>
        <authorList>
            <person name="Xue H."/>
        </authorList>
    </citation>
    <scope>NUCLEOTIDE SEQUENCE [LARGE SCALE GENOMIC DNA]</scope>
    <source>
        <strain evidence="3 4">N5-1-1-5</strain>
    </source>
</reference>
<feature type="chain" id="PRO_5047411155" evidence="1">
    <location>
        <begin position="28"/>
        <end position="390"/>
    </location>
</feature>
<dbReference type="Proteomes" id="UP001300012">
    <property type="component" value="Unassembled WGS sequence"/>
</dbReference>
<gene>
    <name evidence="3" type="ORF">NV381_05605</name>
</gene>
<keyword evidence="1" id="KW-0732">Signal</keyword>
<dbReference type="SUPFAM" id="SSF55383">
    <property type="entry name" value="Copper amine oxidase, domain N"/>
    <property type="match status" value="1"/>
</dbReference>
<dbReference type="Pfam" id="PF07833">
    <property type="entry name" value="Cu_amine_oxidN1"/>
    <property type="match status" value="1"/>
</dbReference>
<evidence type="ECO:0000259" key="2">
    <source>
        <dbReference type="Pfam" id="PF07833"/>
    </source>
</evidence>
<evidence type="ECO:0000256" key="1">
    <source>
        <dbReference type="SAM" id="SignalP"/>
    </source>
</evidence>
<dbReference type="EMBL" id="JANQBD010000003">
    <property type="protein sequence ID" value="MCR8630675.1"/>
    <property type="molecule type" value="Genomic_DNA"/>
</dbReference>
<feature type="signal peptide" evidence="1">
    <location>
        <begin position="1"/>
        <end position="27"/>
    </location>
</feature>
<protein>
    <submittedName>
        <fullName evidence="3">Stalk domain-containing protein</fullName>
    </submittedName>
</protein>
<evidence type="ECO:0000313" key="4">
    <source>
        <dbReference type="Proteomes" id="UP001300012"/>
    </source>
</evidence>
<dbReference type="InterPro" id="IPR008969">
    <property type="entry name" value="CarboxyPept-like_regulatory"/>
</dbReference>
<keyword evidence="4" id="KW-1185">Reference proteome</keyword>
<evidence type="ECO:0000313" key="3">
    <source>
        <dbReference type="EMBL" id="MCR8630675.1"/>
    </source>
</evidence>
<proteinExistence type="predicted"/>
<sequence length="390" mass="42628">MKSRTPRTTMMIITALLLLMFAWQAVAASKPVNVYYNDVPLEFEDAPPVILDGTTLVPFRALFEALGFQVKWIDSDGIKQAIGTMDDLTIQLTINSKAAKVNDVAVPLEVPAQILNGKTMVPLRFVSENSGYDVSFVDKGNEYVINVLHGGLAPAKEVSMSVEPWVVKGVVVDGQGKPLPGAQIFADNTLLYNSNLIAITEADGSYRILLPKLATTWQMSGSITRKQNSNTFEIDLTPDNDNPFAGITGAIRNFQWNSTAARPEGCFSCSGKVLFTTELIHPDDPTLVPPEREDVKLTLVPQGPLLDGSAGKTISAHGENSPDGFGLQDVPFTRYKITALYEPKNDKPRAMLIRLNGKGEYTDSLVTDFQSLMTGIYHIELEVKLAPKKP</sequence>
<dbReference type="InterPro" id="IPR012854">
    <property type="entry name" value="Cu_amine_oxidase-like_N"/>
</dbReference>
<feature type="domain" description="Copper amine oxidase-like N-terminal" evidence="2">
    <location>
        <begin position="37"/>
        <end position="143"/>
    </location>
</feature>
<dbReference type="Gene3D" id="3.30.457.10">
    <property type="entry name" value="Copper amine oxidase-like, N-terminal domain"/>
    <property type="match status" value="1"/>
</dbReference>